<dbReference type="Proteomes" id="UP000290289">
    <property type="component" value="Chromosome 2"/>
</dbReference>
<dbReference type="SUPFAM" id="SSF52058">
    <property type="entry name" value="L domain-like"/>
    <property type="match status" value="1"/>
</dbReference>
<dbReference type="AlphaFoldDB" id="A0A498KH98"/>
<name>A0A498KH98_MALDO</name>
<dbReference type="PANTHER" id="PTHR47186:SF3">
    <property type="entry name" value="OS09G0267800 PROTEIN"/>
    <property type="match status" value="1"/>
</dbReference>
<evidence type="ECO:0000313" key="1">
    <source>
        <dbReference type="EMBL" id="RXI06766.1"/>
    </source>
</evidence>
<keyword evidence="2" id="KW-1185">Reference proteome</keyword>
<dbReference type="InterPro" id="IPR032675">
    <property type="entry name" value="LRR_dom_sf"/>
</dbReference>
<comment type="caution">
    <text evidence="1">The sequence shown here is derived from an EMBL/GenBank/DDBJ whole genome shotgun (WGS) entry which is preliminary data.</text>
</comment>
<sequence>MFMNPLENLERLVYLNLEDCKNLRMLPKNMCMLKSLETLILSGCSNLDEMTKKMESLKMLETDGIPRSELWPGRSSSILTYLPCYLAKLSLRSCNLSDDAFATDLSNLSTIRSLDLDSNPICSLPVFIKGLTKLEMLSFNYCRRLESLVGLPKTDAVFVLGCTSLKKVTYRSYGLRALTHSDENQNVIEGEYYDNLEQTGRVDVEMRKLFSLHNLEMWKLFSSQNLEMRELSSLQNFKQVDWVWSPVQTEYNEFFRVKEFGVELVQEHQDKMSTQHNTTPDPNDPFVIGGDLSPLENVSGFYFFCWFSEAEMKITDFCRPKWLNTLIMDSDKEEEQQNDLDHKIAAASARGNNCHVLGRGG</sequence>
<reference evidence="1 2" key="1">
    <citation type="submission" date="2018-10" db="EMBL/GenBank/DDBJ databases">
        <title>A high-quality apple genome assembly.</title>
        <authorList>
            <person name="Hu J."/>
        </authorList>
    </citation>
    <scope>NUCLEOTIDE SEQUENCE [LARGE SCALE GENOMIC DNA]</scope>
    <source>
        <strain evidence="2">cv. HFTH1</strain>
        <tissue evidence="1">Young leaf</tissue>
    </source>
</reference>
<dbReference type="Gene3D" id="3.80.10.10">
    <property type="entry name" value="Ribonuclease Inhibitor"/>
    <property type="match status" value="1"/>
</dbReference>
<protein>
    <submittedName>
        <fullName evidence="1">Uncharacterized protein</fullName>
    </submittedName>
</protein>
<dbReference type="PANTHER" id="PTHR47186">
    <property type="entry name" value="LEUCINE-RICH REPEAT-CONTAINING PROTEIN 57"/>
    <property type="match status" value="1"/>
</dbReference>
<gene>
    <name evidence="1" type="ORF">DVH24_025902</name>
</gene>
<dbReference type="EMBL" id="RDQH01000328">
    <property type="protein sequence ID" value="RXI06766.1"/>
    <property type="molecule type" value="Genomic_DNA"/>
</dbReference>
<organism evidence="1 2">
    <name type="scientific">Malus domestica</name>
    <name type="common">Apple</name>
    <name type="synonym">Pyrus malus</name>
    <dbReference type="NCBI Taxonomy" id="3750"/>
    <lineage>
        <taxon>Eukaryota</taxon>
        <taxon>Viridiplantae</taxon>
        <taxon>Streptophyta</taxon>
        <taxon>Embryophyta</taxon>
        <taxon>Tracheophyta</taxon>
        <taxon>Spermatophyta</taxon>
        <taxon>Magnoliopsida</taxon>
        <taxon>eudicotyledons</taxon>
        <taxon>Gunneridae</taxon>
        <taxon>Pentapetalae</taxon>
        <taxon>rosids</taxon>
        <taxon>fabids</taxon>
        <taxon>Rosales</taxon>
        <taxon>Rosaceae</taxon>
        <taxon>Amygdaloideae</taxon>
        <taxon>Maleae</taxon>
        <taxon>Malus</taxon>
    </lineage>
</organism>
<accession>A0A498KH98</accession>
<evidence type="ECO:0000313" key="2">
    <source>
        <dbReference type="Proteomes" id="UP000290289"/>
    </source>
</evidence>
<proteinExistence type="predicted"/>